<name>A0ABU5CD00_9BACI</name>
<accession>A0ABU5CD00</accession>
<dbReference type="Gene3D" id="1.10.260.40">
    <property type="entry name" value="lambda repressor-like DNA-binding domains"/>
    <property type="match status" value="1"/>
</dbReference>
<dbReference type="Proteomes" id="UP001281447">
    <property type="component" value="Unassembled WGS sequence"/>
</dbReference>
<keyword evidence="2" id="KW-1185">Reference proteome</keyword>
<comment type="caution">
    <text evidence="1">The sequence shown here is derived from an EMBL/GenBank/DDBJ whole genome shotgun (WGS) entry which is preliminary data.</text>
</comment>
<reference evidence="1 2" key="1">
    <citation type="submission" date="2023-10" db="EMBL/GenBank/DDBJ databases">
        <title>Virgibacillus halophilus 5B73C genome.</title>
        <authorList>
            <person name="Miliotis G."/>
            <person name="Sengupta P."/>
            <person name="Hameed A."/>
            <person name="Chuvochina M."/>
            <person name="Mcdonagh F."/>
            <person name="Simpson A.C."/>
            <person name="Singh N.K."/>
            <person name="Rekha P.D."/>
            <person name="Raman K."/>
            <person name="Hugenholtz P."/>
            <person name="Venkateswaran K."/>
        </authorList>
    </citation>
    <scope>NUCLEOTIDE SEQUENCE [LARGE SCALE GENOMIC DNA]</scope>
    <source>
        <strain evidence="1 2">5B73C</strain>
    </source>
</reference>
<dbReference type="InterPro" id="IPR010982">
    <property type="entry name" value="Lambda_DNA-bd_dom_sf"/>
</dbReference>
<protein>
    <submittedName>
        <fullName evidence="1">Helix-turn-helix domain-containing protein</fullName>
    </submittedName>
</protein>
<organism evidence="1 2">
    <name type="scientific">Tigheibacillus halophilus</name>
    <dbReference type="NCBI Taxonomy" id="361280"/>
    <lineage>
        <taxon>Bacteria</taxon>
        <taxon>Bacillati</taxon>
        <taxon>Bacillota</taxon>
        <taxon>Bacilli</taxon>
        <taxon>Bacillales</taxon>
        <taxon>Bacillaceae</taxon>
        <taxon>Tigheibacillus</taxon>
    </lineage>
</organism>
<dbReference type="Pfam" id="PF13413">
    <property type="entry name" value="HTH_25"/>
    <property type="match status" value="1"/>
</dbReference>
<evidence type="ECO:0000313" key="1">
    <source>
        <dbReference type="EMBL" id="MDY0396429.1"/>
    </source>
</evidence>
<proteinExistence type="predicted"/>
<sequence>MGLGATLKEAREEKNISLDELQESTKIQKKIFDSH</sequence>
<evidence type="ECO:0000313" key="2">
    <source>
        <dbReference type="Proteomes" id="UP001281447"/>
    </source>
</evidence>
<dbReference type="EMBL" id="JAWDIP010000004">
    <property type="protein sequence ID" value="MDY0396429.1"/>
    <property type="molecule type" value="Genomic_DNA"/>
</dbReference>
<gene>
    <name evidence="1" type="ORF">RWE15_21500</name>
</gene>